<dbReference type="NCBIfam" id="TIGR04183">
    <property type="entry name" value="Por_Secre_tail"/>
    <property type="match status" value="1"/>
</dbReference>
<dbReference type="InterPro" id="IPR001322">
    <property type="entry name" value="Lamin_tail_dom"/>
</dbReference>
<keyword evidence="5" id="KW-1185">Reference proteome</keyword>
<organism evidence="4 5">
    <name type="scientific">Psychroflexus longus</name>
    <dbReference type="NCBI Taxonomy" id="2873596"/>
    <lineage>
        <taxon>Bacteria</taxon>
        <taxon>Pseudomonadati</taxon>
        <taxon>Bacteroidota</taxon>
        <taxon>Flavobacteriia</taxon>
        <taxon>Flavobacteriales</taxon>
        <taxon>Flavobacteriaceae</taxon>
        <taxon>Psychroflexus</taxon>
    </lineage>
</organism>
<dbReference type="PROSITE" id="PS51841">
    <property type="entry name" value="LTD"/>
    <property type="match status" value="1"/>
</dbReference>
<feature type="domain" description="LTD" evidence="3">
    <location>
        <begin position="1170"/>
        <end position="1327"/>
    </location>
</feature>
<feature type="chain" id="PRO_5047252711" evidence="2">
    <location>
        <begin position="26"/>
        <end position="1953"/>
    </location>
</feature>
<dbReference type="InterPro" id="IPR026444">
    <property type="entry name" value="Secre_tail"/>
</dbReference>
<reference evidence="5" key="1">
    <citation type="submission" date="2023-07" db="EMBL/GenBank/DDBJ databases">
        <title>Novel species isolated from saline lakes on Tibetan Plateau.</title>
        <authorList>
            <person name="Lu H."/>
        </authorList>
    </citation>
    <scope>NUCLEOTIDE SEQUENCE [LARGE SCALE GENOMIC DNA]</scope>
    <source>
        <strain evidence="5">CAK8W</strain>
    </source>
</reference>
<dbReference type="RefSeq" id="WP_224460089.1">
    <property type="nucleotide sequence ID" value="NZ_JAIQZE010000001.1"/>
</dbReference>
<evidence type="ECO:0000256" key="2">
    <source>
        <dbReference type="SAM" id="SignalP"/>
    </source>
</evidence>
<gene>
    <name evidence="4" type="ORF">LB452_02220</name>
</gene>
<name>A0ABS7XFI6_9FLAO</name>
<keyword evidence="1 2" id="KW-0732">Signal</keyword>
<dbReference type="Pfam" id="PF18962">
    <property type="entry name" value="Por_Secre_tail"/>
    <property type="match status" value="1"/>
</dbReference>
<evidence type="ECO:0000313" key="4">
    <source>
        <dbReference type="EMBL" id="MBZ9777727.1"/>
    </source>
</evidence>
<accession>A0ABS7XFI6</accession>
<dbReference type="Proteomes" id="UP001199314">
    <property type="component" value="Unassembled WGS sequence"/>
</dbReference>
<comment type="caution">
    <text evidence="4">The sequence shown here is derived from an EMBL/GenBank/DDBJ whole genome shotgun (WGS) entry which is preliminary data.</text>
</comment>
<feature type="signal peptide" evidence="2">
    <location>
        <begin position="1"/>
        <end position="25"/>
    </location>
</feature>
<proteinExistence type="predicted"/>
<evidence type="ECO:0000259" key="3">
    <source>
        <dbReference type="PROSITE" id="PS51841"/>
    </source>
</evidence>
<evidence type="ECO:0000256" key="1">
    <source>
        <dbReference type="ARBA" id="ARBA00022729"/>
    </source>
</evidence>
<protein>
    <submittedName>
        <fullName evidence="4">T9SS type A sorting domain-containing protein</fullName>
    </submittedName>
</protein>
<evidence type="ECO:0000313" key="5">
    <source>
        <dbReference type="Proteomes" id="UP001199314"/>
    </source>
</evidence>
<dbReference type="EMBL" id="JAIQZE010000001">
    <property type="protein sequence ID" value="MBZ9777727.1"/>
    <property type="molecule type" value="Genomic_DNA"/>
</dbReference>
<sequence length="1953" mass="208280">MNKLLHPRYLGLLIILLFTAPSISAQDVIHCWDFNGTTPYASPINIDNRSVGDGAIEHNLDMTNVTDVPGSTTASCDGAAAGKAIRIRRGDATSGNNGKHLDLKFSTLGFETIGLRFFSSRTTDGFDDNDVLYSIDGGSNFTQFIQYSPSGGGNFGSANTIDFSSIQDVNNNENFVIRIILRGATSDTGDNVIDNVQLLGTPISTNDDDSVVVVDPAEQVPAKTIIAADVTTTSQAESIFTFDIQDAGTSDGLPTTVTKMQFEPATGNTADLPSTLNSLILKDETGTAVSGTFDIFGGLIEFTPSPALSIPDGLTQNFTIEAVLSDETGIIDDGSVIQLQINTNADFQADASGSQFADTFPADIVGNLITIDVEATKIVFSQQPTDTNVNNIMDPAVEVSFVDVYGNLDTDQVSAVELSSTGDLDGQPVSEPAVDGVAAFSNLTHSAAGSGLTMEAVSGSFTEIISTTYNIAANDLTSEVVGPGTQVGPDILEAVDASVNAKEVFRFDISDLGGDNVPTEVNQMRFVPATNNSVDWSTDLQQVIINDVAAGTSIAGTFSITTNEIIFTPDSPVIVGEGSVLNFSVDILLNSTGIDDQSVIQFQVEGTDSGFTAEPTGSLFNSSFTNGSVVGNEFTVDVVATQLAFLEQPTDVEVGDTFVPTVQVGFVDANGNIDTSKTSNVEMSSSGGVSNLPFTVSASGGIASFPTIVFSEEALGLTLTAETTDTSLTSSQLIESNSFNVQNAIIAIQDFDGTTPEWTYTPSIVINSGWGTSYFNVIDSGAAFPLASSSFINNIFGVNNLNTENSGSASLDFDPIDVTGFTDVNVSFDWEVNGYDTTSDFIQYEVLIDGSNTGTVSLFTGDSGASDGSGTVNVTIPDGTQTVALRIIVQDTGADDYFGVDNVKLTGNSNARDTDIIASDPQIPAGTLIADVNNEIGQAVEVFSFEVVDSGNFDNLPTNITQLRFVAGTANSADWSNEIQGISISDGTNTLIQANQTVTINPNEILLSITGDPDTMFEVADGTRKVYTVSVYLNGGGITDGEVIQLAIAEGNQGQLASSDGSIFSQDITAFEGNAFNIEVIGTQLEFFEQPTTTFVGVSMSPSVRVRNLDAKGNVDLDNTVNISITSTGVLSGNPVSRNISSSLGYANFNTLQHTATGFDLTLTASTTSGPTSIDSDEFNIILESTLLISEVIDPSGDSNGRYVELFNMDVEPIDLDDQNYFLINPSGTGESIQLTGQIIPPKSYFIISFTDNANFNPIYERDADFVASSTLGSDGTEIYQLSFDVNEPRAILDVYGDAENTGWEFTGQRAYRNIPTVRESNSTYTSSEWILESASVNDATPGVGDNDFVYNGDWTTTGLGDPEASNTGSNPDKSIFIESGTVTLTGSNTISDVVVRDGATLIIEDAITLNGDFANFTSSQNGKVTFRSTESKTAVLGIFDATNRKLVGNNYEIERYIPASNRAFRYLSSPVTTALSPKPTIRDNWQEGVNNTETIVDGEDPNNQLGPDSGYGTHITGSKPDATDIKGFDVTLTGNPSMFEWNASNQSWNAIPNTNSKGFNAGEAYAILIRGDRSTTLNSNTAVGPATTLRTTGRLVVGSRGVDKVGSSTGDFSLIGNPYQARINLTEFMNGSSGVSTQFVYIYDATLGTRGGYATVDLATGTNEISEPTPPTSDATNILEPNQSFFVETTLELQAVVYSESYKASEVGGNVAFSVPEPVTNLYVNLYYDNIDTKAVDAVKVKFRAGANNAKDTLDATKVWNYDEWFAIDRNPNYMSIESRDMPTAQDSVPFYLGNFTKTAYRFEIKPENFTSAKAYLFDRYLETSTELPSEATTAVSFEIDNSIPASKAPNRFVIKFEEVSLSDDNFELNSSLSVYPNPLQGMRFSISHQQAFEGKDLSLKLFDLQGRMIINQTIENTPNVEVNLNKELASGVYILNLSDGKASQSVKLMVK</sequence>